<dbReference type="Gene3D" id="1.25.40.10">
    <property type="entry name" value="Tetratricopeptide repeat domain"/>
    <property type="match status" value="1"/>
</dbReference>
<dbReference type="Proteomes" id="UP000218595">
    <property type="component" value="Chromosome"/>
</dbReference>
<evidence type="ECO:0000313" key="1">
    <source>
        <dbReference type="EMBL" id="BCX69628.1"/>
    </source>
</evidence>
<keyword evidence="2" id="KW-1185">Reference proteome</keyword>
<accession>A0ABM7S3C3</accession>
<sequence length="317" mass="35581">MHSHLSILTTLFNLRDTLSALITRITDQPQEAITKGIVLYNLGEFSQAKSYLTIGATAGDRASQYALAEVIRRQAGSITEEAKNWYRLAGAQDHVYALMRLGDEASLKKAKELAQTEADKGNADAMLELYELNQNIEALRKAADAGSLEGQYILAVKYDKDESLIADSRLRRATIDLLLRNAAEAGFSKAMHWYSNRFPINQNLPLRRQWLEKRAELNDVNGVLDYGLGLCGFYEDDNGVDKEYGFSRNLVKGYGLIWLVVETTAELSRHTTAKQCLEETAKEMTTDQIAAAKTFAQQWKKSHPPMSEYRLAYSDVV</sequence>
<dbReference type="SUPFAM" id="SSF81901">
    <property type="entry name" value="HCP-like"/>
    <property type="match status" value="2"/>
</dbReference>
<organism evidence="1 2">
    <name type="scientific">Pseudomonas izuensis</name>
    <dbReference type="NCBI Taxonomy" id="2684212"/>
    <lineage>
        <taxon>Bacteria</taxon>
        <taxon>Pseudomonadati</taxon>
        <taxon>Pseudomonadota</taxon>
        <taxon>Gammaproteobacteria</taxon>
        <taxon>Pseudomonadales</taxon>
        <taxon>Pseudomonadaceae</taxon>
        <taxon>Pseudomonas</taxon>
    </lineage>
</organism>
<evidence type="ECO:0000313" key="2">
    <source>
        <dbReference type="Proteomes" id="UP000218595"/>
    </source>
</evidence>
<gene>
    <name evidence="1" type="ORF">LAB08_R42800</name>
</gene>
<proteinExistence type="predicted"/>
<protein>
    <submittedName>
        <fullName evidence="1">Sel1 repeat family protein</fullName>
    </submittedName>
</protein>
<dbReference type="InterPro" id="IPR011990">
    <property type="entry name" value="TPR-like_helical_dom_sf"/>
</dbReference>
<name>A0ABM7S3C3_9PSED</name>
<reference evidence="1 2" key="1">
    <citation type="submission" date="2016-04" db="EMBL/GenBank/DDBJ databases">
        <title>Complete genome sequence of Pseudomonas sp. LAB-08 isolated from TCE contaminated aquifer soil.</title>
        <authorList>
            <person name="Dohra H."/>
            <person name="Suzuki K."/>
            <person name="Fatma A."/>
            <person name="Inuzuka Y."/>
            <person name="Honjo M."/>
            <person name="Tashiro Y."/>
            <person name="Futamata H."/>
        </authorList>
    </citation>
    <scope>NUCLEOTIDE SEQUENCE [LARGE SCALE GENOMIC DNA]</scope>
    <source>
        <strain evidence="1 2">LAB-08</strain>
    </source>
</reference>
<dbReference type="EMBL" id="AP017423">
    <property type="protein sequence ID" value="BCX69628.1"/>
    <property type="molecule type" value="Genomic_DNA"/>
</dbReference>
<dbReference type="RefSeq" id="WP_096509825.1">
    <property type="nucleotide sequence ID" value="NZ_AP017423.2"/>
</dbReference>